<dbReference type="InterPro" id="IPR017853">
    <property type="entry name" value="GH"/>
</dbReference>
<dbReference type="FunFam" id="3.10.50.10:FF:000008">
    <property type="entry name" value="Chitinase 11"/>
    <property type="match status" value="1"/>
</dbReference>
<dbReference type="AlphaFoldDB" id="A0A914WHG6"/>
<dbReference type="GO" id="GO:0008061">
    <property type="term" value="F:chitin binding"/>
    <property type="evidence" value="ECO:0007669"/>
    <property type="project" value="InterPro"/>
</dbReference>
<sequence length="363" mass="41131">MARILTPVIFCLLLFCFYSPTTALRTVPIDVFARLKAPSWHQGLDPPNRNYLRPCYFTNWAQYRQGRAKFMPEDYIPGLCTHILFAFGWMNEDYTVRYYDFILLMSYDFHGAWETTTGFNSPLYASEKDVTWQKVWNIDWAAKHWAAKGMPREKIVVGIATYGRGWTLAEKSVSGIHAPGTPARVTKFVGEAGVGAYYEFCEMLAEGAQRVWDAESQVPYLIHNDQWFSYDDEESVRNKMAWLKREGFGGAFVWTLDFDDFNGKCSKGEGRRYPLIGIIAKELGGIDIGNVLPTTRPPPLPITTSQIITTTRPSTTISPINVCIGRSDGFHANKENCQNFILCLSGTLPIFSQSFNSVIIISK</sequence>
<feature type="signal peptide" evidence="1">
    <location>
        <begin position="1"/>
        <end position="23"/>
    </location>
</feature>
<dbReference type="WBParaSite" id="PSAMB.scaffold4179size15401.g23681.t1">
    <property type="protein sequence ID" value="PSAMB.scaffold4179size15401.g23681.t1"/>
    <property type="gene ID" value="PSAMB.scaffold4179size15401.g23681"/>
</dbReference>
<feature type="domain" description="GH18" evidence="2">
    <location>
        <begin position="97"/>
        <end position="286"/>
    </location>
</feature>
<evidence type="ECO:0000256" key="1">
    <source>
        <dbReference type="SAM" id="SignalP"/>
    </source>
</evidence>
<proteinExistence type="predicted"/>
<dbReference type="InterPro" id="IPR001223">
    <property type="entry name" value="Glyco_hydro18_cat"/>
</dbReference>
<dbReference type="Gene3D" id="3.10.50.10">
    <property type="match status" value="1"/>
</dbReference>
<keyword evidence="1" id="KW-0732">Signal</keyword>
<dbReference type="InterPro" id="IPR011583">
    <property type="entry name" value="Chitinase_II/V-like_cat"/>
</dbReference>
<dbReference type="InterPro" id="IPR029070">
    <property type="entry name" value="Chitinase_insertion_sf"/>
</dbReference>
<evidence type="ECO:0000313" key="3">
    <source>
        <dbReference type="Proteomes" id="UP000887566"/>
    </source>
</evidence>
<accession>A0A914WHG6</accession>
<dbReference type="Pfam" id="PF00704">
    <property type="entry name" value="Glyco_hydro_18"/>
    <property type="match status" value="1"/>
</dbReference>
<dbReference type="GO" id="GO:0005576">
    <property type="term" value="C:extracellular region"/>
    <property type="evidence" value="ECO:0007669"/>
    <property type="project" value="TreeGrafter"/>
</dbReference>
<name>A0A914WHG6_9BILA</name>
<evidence type="ECO:0000259" key="2">
    <source>
        <dbReference type="PROSITE" id="PS51910"/>
    </source>
</evidence>
<reference evidence="4" key="1">
    <citation type="submission" date="2022-11" db="UniProtKB">
        <authorList>
            <consortium name="WormBaseParasite"/>
        </authorList>
    </citation>
    <scope>IDENTIFICATION</scope>
</reference>
<keyword evidence="3" id="KW-1185">Reference proteome</keyword>
<organism evidence="3 4">
    <name type="scientific">Plectus sambesii</name>
    <dbReference type="NCBI Taxonomy" id="2011161"/>
    <lineage>
        <taxon>Eukaryota</taxon>
        <taxon>Metazoa</taxon>
        <taxon>Ecdysozoa</taxon>
        <taxon>Nematoda</taxon>
        <taxon>Chromadorea</taxon>
        <taxon>Plectida</taxon>
        <taxon>Plectina</taxon>
        <taxon>Plectoidea</taxon>
        <taxon>Plectidae</taxon>
        <taxon>Plectus</taxon>
    </lineage>
</organism>
<dbReference type="Proteomes" id="UP000887566">
    <property type="component" value="Unplaced"/>
</dbReference>
<feature type="chain" id="PRO_5037985386" evidence="1">
    <location>
        <begin position="24"/>
        <end position="363"/>
    </location>
</feature>
<dbReference type="SUPFAM" id="SSF54556">
    <property type="entry name" value="Chitinase insertion domain"/>
    <property type="match status" value="1"/>
</dbReference>
<dbReference type="GO" id="GO:0005975">
    <property type="term" value="P:carbohydrate metabolic process"/>
    <property type="evidence" value="ECO:0007669"/>
    <property type="project" value="InterPro"/>
</dbReference>
<dbReference type="SUPFAM" id="SSF51445">
    <property type="entry name" value="(Trans)glycosidases"/>
    <property type="match status" value="2"/>
</dbReference>
<dbReference type="PROSITE" id="PS51910">
    <property type="entry name" value="GH18_2"/>
    <property type="match status" value="1"/>
</dbReference>
<dbReference type="Gene3D" id="3.20.20.80">
    <property type="entry name" value="Glycosidases"/>
    <property type="match status" value="2"/>
</dbReference>
<dbReference type="GO" id="GO:0004568">
    <property type="term" value="F:chitinase activity"/>
    <property type="evidence" value="ECO:0007669"/>
    <property type="project" value="TreeGrafter"/>
</dbReference>
<evidence type="ECO:0000313" key="4">
    <source>
        <dbReference type="WBParaSite" id="PSAMB.scaffold4179size15401.g23681.t1"/>
    </source>
</evidence>
<dbReference type="InterPro" id="IPR050314">
    <property type="entry name" value="Glycosyl_Hydrlase_18"/>
</dbReference>
<protein>
    <submittedName>
        <fullName evidence="4">GH18 domain-containing protein</fullName>
    </submittedName>
</protein>
<dbReference type="GO" id="GO:0006032">
    <property type="term" value="P:chitin catabolic process"/>
    <property type="evidence" value="ECO:0007669"/>
    <property type="project" value="TreeGrafter"/>
</dbReference>
<dbReference type="PANTHER" id="PTHR11177:SF400">
    <property type="entry name" value="ENDOCHITINASE-RELATED"/>
    <property type="match status" value="1"/>
</dbReference>
<dbReference type="PANTHER" id="PTHR11177">
    <property type="entry name" value="CHITINASE"/>
    <property type="match status" value="1"/>
</dbReference>
<dbReference type="SMART" id="SM00636">
    <property type="entry name" value="Glyco_18"/>
    <property type="match status" value="1"/>
</dbReference>